<comment type="caution">
    <text evidence="2">The sequence shown here is derived from an EMBL/GenBank/DDBJ whole genome shotgun (WGS) entry which is preliminary data.</text>
</comment>
<keyword evidence="3" id="KW-1185">Reference proteome</keyword>
<organism evidence="2 3">
    <name type="scientific">Trichomonascus ciferrii</name>
    <dbReference type="NCBI Taxonomy" id="44093"/>
    <lineage>
        <taxon>Eukaryota</taxon>
        <taxon>Fungi</taxon>
        <taxon>Dikarya</taxon>
        <taxon>Ascomycota</taxon>
        <taxon>Saccharomycotina</taxon>
        <taxon>Dipodascomycetes</taxon>
        <taxon>Dipodascales</taxon>
        <taxon>Trichomonascaceae</taxon>
        <taxon>Trichomonascus</taxon>
        <taxon>Trichomonascus ciferrii complex</taxon>
    </lineage>
</organism>
<feature type="region of interest" description="Disordered" evidence="1">
    <location>
        <begin position="50"/>
        <end position="86"/>
    </location>
</feature>
<reference evidence="2" key="1">
    <citation type="journal article" date="2019" name="G3 (Bethesda)">
        <title>Genome Assemblies of Two Rare Opportunistic Yeast Pathogens: Diutina rugosa (syn. Candida rugosa) and Trichomonascus ciferrii (syn. Candida ciferrii).</title>
        <authorList>
            <person name="Mixao V."/>
            <person name="Saus E."/>
            <person name="Hansen A.P."/>
            <person name="Lass-Florl C."/>
            <person name="Gabaldon T."/>
        </authorList>
    </citation>
    <scope>NUCLEOTIDE SEQUENCE</scope>
    <source>
        <strain evidence="2">CBS 4856</strain>
    </source>
</reference>
<dbReference type="VEuPathDB" id="FungiDB:TRICI_005983"/>
<proteinExistence type="predicted"/>
<dbReference type="AlphaFoldDB" id="A0A642US69"/>
<protein>
    <submittedName>
        <fullName evidence="2">Uncharacterized protein</fullName>
    </submittedName>
</protein>
<evidence type="ECO:0000313" key="3">
    <source>
        <dbReference type="Proteomes" id="UP000761534"/>
    </source>
</evidence>
<accession>A0A642US69</accession>
<gene>
    <name evidence="2" type="ORF">TRICI_005983</name>
</gene>
<dbReference type="Proteomes" id="UP000761534">
    <property type="component" value="Unassembled WGS sequence"/>
</dbReference>
<sequence>MVLDLLLKGLETAGVDVVSVGLGDEIGVGPGESGDHCWVGGSVEEAANDVTEEDLSSVGDRLDEGAQESSANGKGESSSEWSQGVGNGIDGVVNLRVNTLNESGDSSRIGVFRMFTDLSIHLVNLLLTVQDGAVDTHRSNTQIDVDGPRG</sequence>
<name>A0A642US69_9ASCO</name>
<evidence type="ECO:0000313" key="2">
    <source>
        <dbReference type="EMBL" id="KAA8901905.1"/>
    </source>
</evidence>
<evidence type="ECO:0000256" key="1">
    <source>
        <dbReference type="SAM" id="MobiDB-lite"/>
    </source>
</evidence>
<feature type="compositionally biased region" description="Polar residues" evidence="1">
    <location>
        <begin position="67"/>
        <end position="84"/>
    </location>
</feature>
<dbReference type="EMBL" id="SWFS01000478">
    <property type="protein sequence ID" value="KAA8901905.1"/>
    <property type="molecule type" value="Genomic_DNA"/>
</dbReference>